<dbReference type="Proteomes" id="UP001064048">
    <property type="component" value="Chromosome 25"/>
</dbReference>
<comment type="caution">
    <text evidence="1">The sequence shown here is derived from an EMBL/GenBank/DDBJ whole genome shotgun (WGS) entry which is preliminary data.</text>
</comment>
<accession>A0ACC0JGB8</accession>
<protein>
    <submittedName>
        <fullName evidence="1">Uncharacterized protein</fullName>
    </submittedName>
</protein>
<evidence type="ECO:0000313" key="2">
    <source>
        <dbReference type="Proteomes" id="UP001064048"/>
    </source>
</evidence>
<proteinExistence type="predicted"/>
<keyword evidence="2" id="KW-1185">Reference proteome</keyword>
<name>A0ACC0JGB8_CHOFU</name>
<evidence type="ECO:0000313" key="1">
    <source>
        <dbReference type="EMBL" id="KAI8423188.1"/>
    </source>
</evidence>
<dbReference type="EMBL" id="CM046125">
    <property type="protein sequence ID" value="KAI8423188.1"/>
    <property type="molecule type" value="Genomic_DNA"/>
</dbReference>
<reference evidence="1 2" key="1">
    <citation type="journal article" date="2022" name="Genome Biol. Evol.">
        <title>The Spruce Budworm Genome: Reconstructing the Evolutionary History of Antifreeze Proteins.</title>
        <authorList>
            <person name="Beliveau C."/>
            <person name="Gagne P."/>
            <person name="Picq S."/>
            <person name="Vernygora O."/>
            <person name="Keeling C.I."/>
            <person name="Pinkney K."/>
            <person name="Doucet D."/>
            <person name="Wen F."/>
            <person name="Johnston J.S."/>
            <person name="Maaroufi H."/>
            <person name="Boyle B."/>
            <person name="Laroche J."/>
            <person name="Dewar K."/>
            <person name="Juretic N."/>
            <person name="Blackburn G."/>
            <person name="Nisole A."/>
            <person name="Brunet B."/>
            <person name="Brandao M."/>
            <person name="Lumley L."/>
            <person name="Duan J."/>
            <person name="Quan G."/>
            <person name="Lucarotti C.J."/>
            <person name="Roe A.D."/>
            <person name="Sperling F.A.H."/>
            <person name="Levesque R.C."/>
            <person name="Cusson M."/>
        </authorList>
    </citation>
    <scope>NUCLEOTIDE SEQUENCE [LARGE SCALE GENOMIC DNA]</scope>
    <source>
        <strain evidence="1">Glfc:IPQL:Cfum</strain>
    </source>
</reference>
<gene>
    <name evidence="1" type="ORF">MSG28_014233</name>
</gene>
<organism evidence="1 2">
    <name type="scientific">Choristoneura fumiferana</name>
    <name type="common">Spruce budworm moth</name>
    <name type="synonym">Archips fumiferana</name>
    <dbReference type="NCBI Taxonomy" id="7141"/>
    <lineage>
        <taxon>Eukaryota</taxon>
        <taxon>Metazoa</taxon>
        <taxon>Ecdysozoa</taxon>
        <taxon>Arthropoda</taxon>
        <taxon>Hexapoda</taxon>
        <taxon>Insecta</taxon>
        <taxon>Pterygota</taxon>
        <taxon>Neoptera</taxon>
        <taxon>Endopterygota</taxon>
        <taxon>Lepidoptera</taxon>
        <taxon>Glossata</taxon>
        <taxon>Ditrysia</taxon>
        <taxon>Tortricoidea</taxon>
        <taxon>Tortricidae</taxon>
        <taxon>Tortricinae</taxon>
        <taxon>Choristoneura</taxon>
    </lineage>
</organism>
<sequence length="104" mass="11585">MLFLILLLAVALWALKVLKFHVTKKRQRLLALAAQVPSDKAALPFIGHAYKFIGGSKFTSAAPKLAHTHSCHALKAERYEAWYCFRSHKLYGIVLGTSTSRACD</sequence>